<dbReference type="AlphaFoldDB" id="A0A820NT96"/>
<sequence>NRLPKLDEIVDITIQPHELKTDDDTNFHMDYIVATTLLRTENYEIQITDRSQIKSVAGNIIPAIVTTTAMVTGLVCLEVYKLIQDHKKIESYRNACLNLALPFFAFFEPVPSKCQKV</sequence>
<evidence type="ECO:0000256" key="1">
    <source>
        <dbReference type="ARBA" id="ARBA00004906"/>
    </source>
</evidence>
<dbReference type="InterPro" id="IPR042063">
    <property type="entry name" value="Ubi_acti_E1_SCCH"/>
</dbReference>
<reference evidence="4" key="1">
    <citation type="submission" date="2021-02" db="EMBL/GenBank/DDBJ databases">
        <authorList>
            <person name="Nowell W R."/>
        </authorList>
    </citation>
    <scope>NUCLEOTIDE SEQUENCE</scope>
</reference>
<evidence type="ECO:0000313" key="4">
    <source>
        <dbReference type="EMBL" id="CAF4392620.1"/>
    </source>
</evidence>
<gene>
    <name evidence="4" type="ORF">FNK824_LOCUS43670</name>
</gene>
<dbReference type="Proteomes" id="UP000663874">
    <property type="component" value="Unassembled WGS sequence"/>
</dbReference>
<dbReference type="SUPFAM" id="SSF69572">
    <property type="entry name" value="Activating enzymes of the ubiquitin-like proteins"/>
    <property type="match status" value="1"/>
</dbReference>
<feature type="domain" description="Ubiquitin-activating enzyme SCCH" evidence="3">
    <location>
        <begin position="12"/>
        <end position="54"/>
    </location>
</feature>
<evidence type="ECO:0000313" key="5">
    <source>
        <dbReference type="Proteomes" id="UP000663874"/>
    </source>
</evidence>
<dbReference type="InterPro" id="IPR019572">
    <property type="entry name" value="UBA_E1_SCCH"/>
</dbReference>
<dbReference type="GO" id="GO:0008641">
    <property type="term" value="F:ubiquitin-like modifier activating enzyme activity"/>
    <property type="evidence" value="ECO:0007669"/>
    <property type="project" value="InterPro"/>
</dbReference>
<evidence type="ECO:0000256" key="2">
    <source>
        <dbReference type="ARBA" id="ARBA00005673"/>
    </source>
</evidence>
<comment type="similarity">
    <text evidence="2">Belongs to the ubiquitin-activating E1 family.</text>
</comment>
<dbReference type="InterPro" id="IPR035985">
    <property type="entry name" value="Ubiquitin-activating_enz"/>
</dbReference>
<dbReference type="Gene3D" id="1.10.10.2660">
    <property type="entry name" value="Ubiquitin-activating enzyme E1, SCCH domain"/>
    <property type="match status" value="1"/>
</dbReference>
<proteinExistence type="inferred from homology"/>
<protein>
    <recommendedName>
        <fullName evidence="3">Ubiquitin-activating enzyme SCCH domain-containing protein</fullName>
    </recommendedName>
</protein>
<dbReference type="UniPathway" id="UPA00143"/>
<dbReference type="Gene3D" id="3.40.50.720">
    <property type="entry name" value="NAD(P)-binding Rossmann-like Domain"/>
    <property type="match status" value="1"/>
</dbReference>
<dbReference type="Pfam" id="PF10585">
    <property type="entry name" value="UBA_E1_SCCH"/>
    <property type="match status" value="1"/>
</dbReference>
<feature type="non-terminal residue" evidence="4">
    <location>
        <position position="1"/>
    </location>
</feature>
<dbReference type="GO" id="GO:0016567">
    <property type="term" value="P:protein ubiquitination"/>
    <property type="evidence" value="ECO:0007669"/>
    <property type="project" value="UniProtKB-UniPathway"/>
</dbReference>
<dbReference type="EMBL" id="CAJOBE010063162">
    <property type="protein sequence ID" value="CAF4392620.1"/>
    <property type="molecule type" value="Genomic_DNA"/>
</dbReference>
<name>A0A820NT96_9BILA</name>
<organism evidence="4 5">
    <name type="scientific">Rotaria sordida</name>
    <dbReference type="NCBI Taxonomy" id="392033"/>
    <lineage>
        <taxon>Eukaryota</taxon>
        <taxon>Metazoa</taxon>
        <taxon>Spiralia</taxon>
        <taxon>Gnathifera</taxon>
        <taxon>Rotifera</taxon>
        <taxon>Eurotatoria</taxon>
        <taxon>Bdelloidea</taxon>
        <taxon>Philodinida</taxon>
        <taxon>Philodinidae</taxon>
        <taxon>Rotaria</taxon>
    </lineage>
</organism>
<comment type="pathway">
    <text evidence="1">Protein modification; protein ubiquitination.</text>
</comment>
<comment type="caution">
    <text evidence="4">The sequence shown here is derived from an EMBL/GenBank/DDBJ whole genome shotgun (WGS) entry which is preliminary data.</text>
</comment>
<evidence type="ECO:0000259" key="3">
    <source>
        <dbReference type="Pfam" id="PF10585"/>
    </source>
</evidence>
<accession>A0A820NT96</accession>